<dbReference type="Pfam" id="PF13091">
    <property type="entry name" value="PLDc_2"/>
    <property type="match status" value="1"/>
</dbReference>
<evidence type="ECO:0000313" key="13">
    <source>
        <dbReference type="Ensembl" id="ENSSTUP00000097743.1"/>
    </source>
</evidence>
<dbReference type="GO" id="GO:0035556">
    <property type="term" value="P:intracellular signal transduction"/>
    <property type="evidence" value="ECO:0007669"/>
    <property type="project" value="InterPro"/>
</dbReference>
<dbReference type="FunFam" id="2.30.29.30:FF:000114">
    <property type="entry name" value="Phospholipase"/>
    <property type="match status" value="1"/>
</dbReference>
<dbReference type="AlphaFoldDB" id="A0A674DPX8"/>
<keyword evidence="3" id="KW-0677">Repeat</keyword>
<dbReference type="GO" id="GO:0004630">
    <property type="term" value="F:phospholipase D activity"/>
    <property type="evidence" value="ECO:0007669"/>
    <property type="project" value="UniProtKB-UniRule"/>
</dbReference>
<dbReference type="PROSITE" id="PS50035">
    <property type="entry name" value="PLD"/>
    <property type="match status" value="2"/>
</dbReference>
<dbReference type="InterPro" id="IPR001849">
    <property type="entry name" value="PH_domain"/>
</dbReference>
<comment type="similarity">
    <text evidence="1 10">Belongs to the phospholipase D family.</text>
</comment>
<dbReference type="CDD" id="cd01254">
    <property type="entry name" value="PH_PLD"/>
    <property type="match status" value="1"/>
</dbReference>
<dbReference type="SUPFAM" id="SSF50729">
    <property type="entry name" value="PH domain-like"/>
    <property type="match status" value="1"/>
</dbReference>
<comment type="subcellular location">
    <subcellularLocation>
        <location evidence="9">Endomembrane system</location>
        <topology evidence="9">Lipid-anchor</topology>
    </subcellularLocation>
</comment>
<dbReference type="GO" id="GO:0006654">
    <property type="term" value="P:phosphatidic acid biosynthetic process"/>
    <property type="evidence" value="ECO:0007669"/>
    <property type="project" value="InterPro"/>
</dbReference>
<evidence type="ECO:0000256" key="9">
    <source>
        <dbReference type="ARBA" id="ARBA00037868"/>
    </source>
</evidence>
<gene>
    <name evidence="13" type="primary">LOC115179121</name>
</gene>
<sequence>GFSAVYHTVGFKESEARVYLPTVPITAKILEVERFNTAQDRFNITAQRSLRHGEFSWVVKRKEKHFMDLHRELVRYKMFMKVPLPSRDRNWNDYYFSLHLIPINTVPLSLQMEFIDVSQMSFIHDLGPKGLEGMIHKRSGGHRIPGLNCCGHSEACYRWSKRWLVVKDSFLFYMKPDSGAISFVLLLDKEFSVKMDSKDTETKYGLRIDSLSRCLVLKLNSYRHARWWGQAIEDFVRKHGRAFLRDHRFGSFAQEEQNIPAKWYVNGKTYMEDVADALEEAKEEIFITDWWLSPEIFLKRPVVEGNKWRLDCILKRKAQQGVHIFVMLYKEVELALGINSEYSKRTLMHLHPNIKVMRHPDHVSSSVYLWAHHEKIIVIDQSVAFVGGIDLAYGRWDDREHRLTDVGSVTRSIALEMEQVRHTHTQTHIHTHTQTWNSKNLLISELCPPSLHGSVRSLQTGVGELKGNTRFWHGKDYCNFVYKDWIQLEKPFDDFIDRYTTPRMPWHDISSVVHGKAARDVARHFIQRWNFCKVRHSTPPLLYFKCLVLRSAADWSAGIKYHEESIHNAYLQTIARSKHFIYIENQFFISCSDNKMVYNKIGEALIERILRAHKEGKKFRVYVVTPLLPGFEGDITTGGGNALQAVMHFNYRTMIRGEYSIISQLKKEMDELQWMNYISFCGLRTHAELEGRLVTELIYVHSKMLIADDNTVIIGSANINDRSMLGKRDSEVAVIIEDSETVTAVMDGLEYQAGRYALALRLECFRTILGAHMDTTIDVSDPVSDRFYKDVWMTTAGRNATIYEKVFRCLPSSLVRNMSELESYQTNPGLAQSDTGKAQEELRRIRGFLVQFPLDFLSEQNLMPSVGTKEGMVPTEIWT</sequence>
<dbReference type="Pfam" id="PF00169">
    <property type="entry name" value="PH"/>
    <property type="match status" value="1"/>
</dbReference>
<dbReference type="GO" id="GO:0012505">
    <property type="term" value="C:endomembrane system"/>
    <property type="evidence" value="ECO:0007669"/>
    <property type="project" value="UniProtKB-SubCell"/>
</dbReference>
<keyword evidence="6" id="KW-0443">Lipid metabolism</keyword>
<evidence type="ECO:0000256" key="5">
    <source>
        <dbReference type="ARBA" id="ARBA00022963"/>
    </source>
</evidence>
<protein>
    <recommendedName>
        <fullName evidence="10">Phospholipase</fullName>
        <ecNumber evidence="10">3.1.4.4</ecNumber>
    </recommendedName>
</protein>
<keyword evidence="5 10" id="KW-0442">Lipid degradation</keyword>
<dbReference type="GO" id="GO:0032534">
    <property type="term" value="P:regulation of microvillus assembly"/>
    <property type="evidence" value="ECO:0007669"/>
    <property type="project" value="TreeGrafter"/>
</dbReference>
<dbReference type="Proteomes" id="UP000472277">
    <property type="component" value="Chromosome 39"/>
</dbReference>
<keyword evidence="8" id="KW-0449">Lipoprotein</keyword>
<reference evidence="13" key="1">
    <citation type="submission" date="2025-08" db="UniProtKB">
        <authorList>
            <consortium name="Ensembl"/>
        </authorList>
    </citation>
    <scope>IDENTIFICATION</scope>
</reference>
<dbReference type="SMART" id="SM00233">
    <property type="entry name" value="PH"/>
    <property type="match status" value="1"/>
</dbReference>
<dbReference type="PANTHER" id="PTHR18896">
    <property type="entry name" value="PHOSPHOLIPASE D"/>
    <property type="match status" value="1"/>
</dbReference>
<dbReference type="GO" id="GO:0009395">
    <property type="term" value="P:phospholipid catabolic process"/>
    <property type="evidence" value="ECO:0007669"/>
    <property type="project" value="TreeGrafter"/>
</dbReference>
<keyword evidence="14" id="KW-1185">Reference proteome</keyword>
<proteinExistence type="inferred from homology"/>
<dbReference type="Gene3D" id="3.30.870.10">
    <property type="entry name" value="Endonuclease Chain A"/>
    <property type="match status" value="2"/>
</dbReference>
<evidence type="ECO:0000256" key="8">
    <source>
        <dbReference type="ARBA" id="ARBA00023288"/>
    </source>
</evidence>
<name>A0A674DPX8_SALTR</name>
<dbReference type="InterPro" id="IPR015679">
    <property type="entry name" value="PLipase_D_fam"/>
</dbReference>
<comment type="catalytic activity">
    <reaction evidence="10">
        <text>a 1,2-diacyl-sn-glycero-3-phosphocholine + H2O = a 1,2-diacyl-sn-glycero-3-phosphate + choline + H(+)</text>
        <dbReference type="Rhea" id="RHEA:14445"/>
        <dbReference type="ChEBI" id="CHEBI:15354"/>
        <dbReference type="ChEBI" id="CHEBI:15377"/>
        <dbReference type="ChEBI" id="CHEBI:15378"/>
        <dbReference type="ChEBI" id="CHEBI:57643"/>
        <dbReference type="ChEBI" id="CHEBI:58608"/>
        <dbReference type="EC" id="3.1.4.4"/>
    </reaction>
</comment>
<dbReference type="FunFam" id="3.30.870.10:FF:000009">
    <property type="entry name" value="Phospholipase"/>
    <property type="match status" value="1"/>
</dbReference>
<reference evidence="13" key="2">
    <citation type="submission" date="2025-09" db="UniProtKB">
        <authorList>
            <consortium name="Ensembl"/>
        </authorList>
    </citation>
    <scope>IDENTIFICATION</scope>
</reference>
<dbReference type="GO" id="GO:0060627">
    <property type="term" value="P:regulation of vesicle-mediated transport"/>
    <property type="evidence" value="ECO:0007669"/>
    <property type="project" value="TreeGrafter"/>
</dbReference>
<feature type="domain" description="PLD phosphodiesterase" evidence="12">
    <location>
        <begin position="368"/>
        <end position="395"/>
    </location>
</feature>
<dbReference type="InterPro" id="IPR016555">
    <property type="entry name" value="PLipase_D_euk"/>
</dbReference>
<evidence type="ECO:0000259" key="11">
    <source>
        <dbReference type="PROSITE" id="PS50003"/>
    </source>
</evidence>
<evidence type="ECO:0000256" key="6">
    <source>
        <dbReference type="ARBA" id="ARBA00023098"/>
    </source>
</evidence>
<evidence type="ECO:0000259" key="12">
    <source>
        <dbReference type="PROSITE" id="PS50035"/>
    </source>
</evidence>
<dbReference type="PROSITE" id="PS50003">
    <property type="entry name" value="PH_DOMAIN"/>
    <property type="match status" value="1"/>
</dbReference>
<dbReference type="Pfam" id="PF00614">
    <property type="entry name" value="PLDc"/>
    <property type="match status" value="1"/>
</dbReference>
<evidence type="ECO:0000256" key="4">
    <source>
        <dbReference type="ARBA" id="ARBA00022801"/>
    </source>
</evidence>
<evidence type="ECO:0000256" key="1">
    <source>
        <dbReference type="ARBA" id="ARBA00008664"/>
    </source>
</evidence>
<keyword evidence="4 10" id="KW-0378">Hydrolase</keyword>
<dbReference type="GeneTree" id="ENSGT00940000155015"/>
<dbReference type="SMART" id="SM00155">
    <property type="entry name" value="PLDc"/>
    <property type="match status" value="2"/>
</dbReference>
<evidence type="ECO:0000313" key="14">
    <source>
        <dbReference type="Proteomes" id="UP000472277"/>
    </source>
</evidence>
<organism evidence="13 14">
    <name type="scientific">Salmo trutta</name>
    <name type="common">Brown trout</name>
    <dbReference type="NCBI Taxonomy" id="8032"/>
    <lineage>
        <taxon>Eukaryota</taxon>
        <taxon>Metazoa</taxon>
        <taxon>Chordata</taxon>
        <taxon>Craniata</taxon>
        <taxon>Vertebrata</taxon>
        <taxon>Euteleostomi</taxon>
        <taxon>Actinopterygii</taxon>
        <taxon>Neopterygii</taxon>
        <taxon>Teleostei</taxon>
        <taxon>Protacanthopterygii</taxon>
        <taxon>Salmoniformes</taxon>
        <taxon>Salmonidae</taxon>
        <taxon>Salmoninae</taxon>
        <taxon>Salmo</taxon>
    </lineage>
</organism>
<keyword evidence="7" id="KW-0472">Membrane</keyword>
<evidence type="ECO:0000256" key="2">
    <source>
        <dbReference type="ARBA" id="ARBA00022553"/>
    </source>
</evidence>
<dbReference type="SUPFAM" id="SSF56024">
    <property type="entry name" value="Phospholipase D/nuclease"/>
    <property type="match status" value="3"/>
</dbReference>
<evidence type="ECO:0000256" key="10">
    <source>
        <dbReference type="PIRNR" id="PIRNR009376"/>
    </source>
</evidence>
<dbReference type="InterPro" id="IPR011993">
    <property type="entry name" value="PH-like_dom_sf"/>
</dbReference>
<dbReference type="InterPro" id="IPR001736">
    <property type="entry name" value="PLipase_D/transphosphatidylase"/>
</dbReference>
<evidence type="ECO:0000256" key="7">
    <source>
        <dbReference type="ARBA" id="ARBA00023136"/>
    </source>
</evidence>
<dbReference type="PANTHER" id="PTHR18896:SF57">
    <property type="entry name" value="PHOSPHOLIPASE D1"/>
    <property type="match status" value="1"/>
</dbReference>
<dbReference type="FunFam" id="3.30.870.10:FF:000005">
    <property type="entry name" value="Phospholipase"/>
    <property type="match status" value="1"/>
</dbReference>
<dbReference type="EC" id="3.1.4.4" evidence="10"/>
<keyword evidence="2" id="KW-0597">Phosphoprotein</keyword>
<feature type="domain" description="PH" evidence="11">
    <location>
        <begin position="128"/>
        <end position="237"/>
    </location>
</feature>
<evidence type="ECO:0000256" key="3">
    <source>
        <dbReference type="ARBA" id="ARBA00022737"/>
    </source>
</evidence>
<dbReference type="PIRSF" id="PIRSF009376">
    <property type="entry name" value="Phospholipase_D_euk"/>
    <property type="match status" value="1"/>
</dbReference>
<dbReference type="Gene3D" id="2.30.29.30">
    <property type="entry name" value="Pleckstrin-homology domain (PH domain)/Phosphotyrosine-binding domain (PTB)"/>
    <property type="match status" value="1"/>
</dbReference>
<dbReference type="Ensembl" id="ENSSTUT00000104949.1">
    <property type="protein sequence ID" value="ENSSTUP00000097743.1"/>
    <property type="gene ID" value="ENSSTUG00000036591.1"/>
</dbReference>
<dbReference type="InterPro" id="IPR025202">
    <property type="entry name" value="PLD-like_dom"/>
</dbReference>
<accession>A0A674DPX8</accession>
<feature type="domain" description="PLD phosphodiesterase" evidence="12">
    <location>
        <begin position="696"/>
        <end position="723"/>
    </location>
</feature>